<feature type="region of interest" description="Disordered" evidence="1">
    <location>
        <begin position="184"/>
        <end position="205"/>
    </location>
</feature>
<keyword evidence="4" id="KW-1185">Reference proteome</keyword>
<dbReference type="PANTHER" id="PTHR31973:SF187">
    <property type="entry name" value="MUTATOR TRANSPOSASE MUDRA PROTEIN"/>
    <property type="match status" value="1"/>
</dbReference>
<feature type="domain" description="Zinc finger PMZ-type" evidence="2">
    <location>
        <begin position="115"/>
        <end position="142"/>
    </location>
</feature>
<organism evidence="3 4">
    <name type="scientific">Xanthoceras sorbifolium</name>
    <dbReference type="NCBI Taxonomy" id="99658"/>
    <lineage>
        <taxon>Eukaryota</taxon>
        <taxon>Viridiplantae</taxon>
        <taxon>Streptophyta</taxon>
        <taxon>Embryophyta</taxon>
        <taxon>Tracheophyta</taxon>
        <taxon>Spermatophyta</taxon>
        <taxon>Magnoliopsida</taxon>
        <taxon>eudicotyledons</taxon>
        <taxon>Gunneridae</taxon>
        <taxon>Pentapetalae</taxon>
        <taxon>rosids</taxon>
        <taxon>malvids</taxon>
        <taxon>Sapindales</taxon>
        <taxon>Sapindaceae</taxon>
        <taxon>Xanthoceroideae</taxon>
        <taxon>Xanthoceras</taxon>
    </lineage>
</organism>
<evidence type="ECO:0000313" key="3">
    <source>
        <dbReference type="EMBL" id="KAH7569080.1"/>
    </source>
</evidence>
<name>A0ABQ8HXJ6_9ROSI</name>
<reference evidence="3 4" key="1">
    <citation type="submission" date="2021-02" db="EMBL/GenBank/DDBJ databases">
        <title>Plant Genome Project.</title>
        <authorList>
            <person name="Zhang R.-G."/>
        </authorList>
    </citation>
    <scope>NUCLEOTIDE SEQUENCE [LARGE SCALE GENOMIC DNA]</scope>
    <source>
        <tissue evidence="3">Leaves</tissue>
    </source>
</reference>
<feature type="compositionally biased region" description="Basic and acidic residues" evidence="1">
    <location>
        <begin position="189"/>
        <end position="205"/>
    </location>
</feature>
<dbReference type="EMBL" id="JAFEMO010000006">
    <property type="protein sequence ID" value="KAH7569080.1"/>
    <property type="molecule type" value="Genomic_DNA"/>
</dbReference>
<protein>
    <recommendedName>
        <fullName evidence="2">Zinc finger PMZ-type domain-containing protein</fullName>
    </recommendedName>
</protein>
<proteinExistence type="predicted"/>
<evidence type="ECO:0000313" key="4">
    <source>
        <dbReference type="Proteomes" id="UP000827721"/>
    </source>
</evidence>
<evidence type="ECO:0000256" key="1">
    <source>
        <dbReference type="SAM" id="MobiDB-lite"/>
    </source>
</evidence>
<dbReference type="InterPro" id="IPR006564">
    <property type="entry name" value="Znf_PMZ"/>
</dbReference>
<sequence length="205" mass="23898">MLHYSDNEDIAGQTSEAAKRGKGKPYNENGSVRADKYWNLPALLLLENIRCEVMKRINTRFRVAQKWTSNLTPIVNSKIAGMLEEARFVDVMCPSEHEFEVKDKYKFFVVNLQTQSCDCGRWEVTRIIYKHMLVVITAKRLNVANYVDKSLTKAAYLKTYGYVIHPIPDQSHWPILVPTKKKATWAPKKKNEQEMNQQKKKEKYL</sequence>
<gene>
    <name evidence="3" type="ORF">JRO89_XS06G0101600</name>
</gene>
<dbReference type="Proteomes" id="UP000827721">
    <property type="component" value="Unassembled WGS sequence"/>
</dbReference>
<dbReference type="SMART" id="SM00575">
    <property type="entry name" value="ZnF_PMZ"/>
    <property type="match status" value="1"/>
</dbReference>
<evidence type="ECO:0000259" key="2">
    <source>
        <dbReference type="SMART" id="SM00575"/>
    </source>
</evidence>
<accession>A0ABQ8HXJ6</accession>
<feature type="region of interest" description="Disordered" evidence="1">
    <location>
        <begin position="1"/>
        <end position="27"/>
    </location>
</feature>
<dbReference type="PANTHER" id="PTHR31973">
    <property type="entry name" value="POLYPROTEIN, PUTATIVE-RELATED"/>
    <property type="match status" value="1"/>
</dbReference>
<comment type="caution">
    <text evidence="3">The sequence shown here is derived from an EMBL/GenBank/DDBJ whole genome shotgun (WGS) entry which is preliminary data.</text>
</comment>